<dbReference type="InterPro" id="IPR025164">
    <property type="entry name" value="Toastrack_DUF4097"/>
</dbReference>
<keyword evidence="3" id="KW-1185">Reference proteome</keyword>
<gene>
    <name evidence="2" type="ORF">L0M14_27190</name>
</gene>
<dbReference type="PANTHER" id="PTHR34094:SF1">
    <property type="entry name" value="PROTEIN FAM185A"/>
    <property type="match status" value="1"/>
</dbReference>
<protein>
    <submittedName>
        <fullName evidence="2">DUF4097 domain-containing protein</fullName>
    </submittedName>
</protein>
<evidence type="ECO:0000313" key="3">
    <source>
        <dbReference type="Proteomes" id="UP001649230"/>
    </source>
</evidence>
<organism evidence="2 3">
    <name type="scientific">Paenibacillus hexagrammi</name>
    <dbReference type="NCBI Taxonomy" id="2908839"/>
    <lineage>
        <taxon>Bacteria</taxon>
        <taxon>Bacillati</taxon>
        <taxon>Bacillota</taxon>
        <taxon>Bacilli</taxon>
        <taxon>Bacillales</taxon>
        <taxon>Paenibacillaceae</taxon>
        <taxon>Paenibacillus</taxon>
    </lineage>
</organism>
<reference evidence="2 3" key="1">
    <citation type="journal article" date="2024" name="Int. J. Syst. Evol. Microbiol.">
        <title>Paenibacillus hexagrammi sp. nov., a novel bacterium isolated from the gut content of Hexagrammos agrammus.</title>
        <authorList>
            <person name="Jung H.K."/>
            <person name="Kim D.G."/>
            <person name="Zin H."/>
            <person name="Park J."/>
            <person name="Jung H."/>
            <person name="Kim Y.O."/>
            <person name="Kong H.J."/>
            <person name="Kim J.W."/>
            <person name="Kim Y.S."/>
        </authorList>
    </citation>
    <scope>NUCLEOTIDE SEQUENCE [LARGE SCALE GENOMIC DNA]</scope>
    <source>
        <strain evidence="2 3">YPD9-1</strain>
    </source>
</reference>
<dbReference type="EMBL" id="CP090978">
    <property type="protein sequence ID" value="UJF33182.1"/>
    <property type="molecule type" value="Genomic_DNA"/>
</dbReference>
<feature type="domain" description="DUF4097" evidence="1">
    <location>
        <begin position="144"/>
        <end position="292"/>
    </location>
</feature>
<sequence>MKKSYKFWMVLGFLCLAVGLVGTAISFKETDFDSGITQIDVEKSMDAAQIENLSISTDFIGMTFIPSDGKDITVHLVGTVSKTLAKDCTIDAVTEGSDTWTVNVCNNPRNNFQFGFDLNELKNLIAHHDTRLRTEVTLPNKLYKSISVSSDVGSLQLKDIKSESLHAVTDTGSIALDRFEGSKLHLESDTGRITVGDAQGNVTIKTDTGSIQAKLRELGEQVEMDADTGSIDLQLTAKPTSAFFDLSSDVGRVNLDVPGATANRDGRNALTGTIGDGHSKVRLRTDTGSITVMGK</sequence>
<evidence type="ECO:0000313" key="2">
    <source>
        <dbReference type="EMBL" id="UJF33182.1"/>
    </source>
</evidence>
<dbReference type="Proteomes" id="UP001649230">
    <property type="component" value="Chromosome"/>
</dbReference>
<dbReference type="Pfam" id="PF13349">
    <property type="entry name" value="DUF4097"/>
    <property type="match status" value="1"/>
</dbReference>
<proteinExistence type="predicted"/>
<dbReference type="RefSeq" id="WP_235119520.1">
    <property type="nucleotide sequence ID" value="NZ_CP090978.1"/>
</dbReference>
<dbReference type="PANTHER" id="PTHR34094">
    <property type="match status" value="1"/>
</dbReference>
<name>A0ABY3SH43_9BACL</name>
<accession>A0ABY3SH43</accession>
<evidence type="ECO:0000259" key="1">
    <source>
        <dbReference type="Pfam" id="PF13349"/>
    </source>
</evidence>